<feature type="region of interest" description="Disordered" evidence="2">
    <location>
        <begin position="697"/>
        <end position="870"/>
    </location>
</feature>
<feature type="compositionally biased region" description="Low complexity" evidence="2">
    <location>
        <begin position="700"/>
        <end position="711"/>
    </location>
</feature>
<feature type="compositionally biased region" description="Low complexity" evidence="2">
    <location>
        <begin position="2888"/>
        <end position="2913"/>
    </location>
</feature>
<reference evidence="3 4" key="1">
    <citation type="submission" date="2020-07" db="EMBL/GenBank/DDBJ databases">
        <title>Sequencing the genomes of 1000 actinobacteria strains.</title>
        <authorList>
            <person name="Klenk H.-P."/>
        </authorList>
    </citation>
    <scope>NUCLEOTIDE SEQUENCE [LARGE SCALE GENOMIC DNA]</scope>
    <source>
        <strain evidence="3 4">DSM 23141</strain>
    </source>
</reference>
<feature type="compositionally biased region" description="Polar residues" evidence="2">
    <location>
        <begin position="1656"/>
        <end position="1668"/>
    </location>
</feature>
<feature type="compositionally biased region" description="Pro residues" evidence="2">
    <location>
        <begin position="2101"/>
        <end position="2111"/>
    </location>
</feature>
<feature type="compositionally biased region" description="Basic and acidic residues" evidence="2">
    <location>
        <begin position="632"/>
        <end position="644"/>
    </location>
</feature>
<feature type="region of interest" description="Disordered" evidence="2">
    <location>
        <begin position="1188"/>
        <end position="1211"/>
    </location>
</feature>
<protein>
    <submittedName>
        <fullName evidence="3">Uncharacterized protein</fullName>
    </submittedName>
</protein>
<feature type="region of interest" description="Disordered" evidence="2">
    <location>
        <begin position="2611"/>
        <end position="2981"/>
    </location>
</feature>
<dbReference type="EMBL" id="JACBZY010000001">
    <property type="protein sequence ID" value="NYG97950.1"/>
    <property type="molecule type" value="Genomic_DNA"/>
</dbReference>
<feature type="compositionally biased region" description="Basic and acidic residues" evidence="2">
    <location>
        <begin position="780"/>
        <end position="795"/>
    </location>
</feature>
<feature type="compositionally biased region" description="Low complexity" evidence="2">
    <location>
        <begin position="811"/>
        <end position="827"/>
    </location>
</feature>
<keyword evidence="4" id="KW-1185">Reference proteome</keyword>
<feature type="compositionally biased region" description="Low complexity" evidence="2">
    <location>
        <begin position="2112"/>
        <end position="2123"/>
    </location>
</feature>
<feature type="compositionally biased region" description="Acidic residues" evidence="2">
    <location>
        <begin position="2853"/>
        <end position="2868"/>
    </location>
</feature>
<feature type="region of interest" description="Disordered" evidence="2">
    <location>
        <begin position="1655"/>
        <end position="1686"/>
    </location>
</feature>
<feature type="compositionally biased region" description="Basic and acidic residues" evidence="2">
    <location>
        <begin position="836"/>
        <end position="848"/>
    </location>
</feature>
<feature type="compositionally biased region" description="Acidic residues" evidence="2">
    <location>
        <begin position="1188"/>
        <end position="1197"/>
    </location>
</feature>
<feature type="region of interest" description="Disordered" evidence="2">
    <location>
        <begin position="2051"/>
        <end position="2140"/>
    </location>
</feature>
<feature type="compositionally biased region" description="Low complexity" evidence="2">
    <location>
        <begin position="2051"/>
        <end position="2081"/>
    </location>
</feature>
<feature type="region of interest" description="Disordered" evidence="2">
    <location>
        <begin position="171"/>
        <end position="322"/>
    </location>
</feature>
<evidence type="ECO:0000256" key="1">
    <source>
        <dbReference type="ARBA" id="ARBA00023054"/>
    </source>
</evidence>
<sequence length="2995" mass="318846">MSRDLTVDGEQIRLFEVPIEITTDVDSISPDRLREVTDDVQAHLDEFVNGQHTLGGSHTMHVRIDPTFVSSHAPPSDRVRVTVRDTGDVDQRTWSTDPAQAPKLVHEVMHFVGAREGYRADHHLLRTPKRPGVMGDGVDSLPRRGDDTTDAPPYLTDVDVDQIHTTWQDATPQQAGFTPTPHGDLPPSTTPARAPKTQPSATPPAPATQSTAQPPAGGRKRRAPATATGTPGPAPKRPRTTTASSSTTPKPKKAKAERRPIVADSSQLTPAPRPNADGTVPSSIYRTDRDVRATQPDLDATGKPKKYQPGEKLHQLGYGPKEGLSPSDLAKIGRHVEGVTGQPTITLHTDRYTGLPDQTTIVESAVAAGDGLTAQERDRQGATSNDPETTRNHIIAAGAGQNALNRAILNGVDGHERIAQGQAELRRATIAGDTDGQDSARRKIQSGNAQVASGIARFQQYARAIVQEPRAATEQRSDEQVRTDRDDALVQLTRLVDSPERRDGRFAALDALDPSATTSHQGPTGFDAVRTLSDVIDQRLTSTERQPSAQHLRTLLHGLGDGDRQRVESALDALGSADADGSGSSHRPTPDERALRRLHDLVGDAPFSGRTPTTRQRQDAADALRSQLTPDRQADYREVLRRSTDSTGNVRVGDRAQNGLVSTGFDVELDIDGNPTPRSTRLFDAHLAAKPDHDEQIFTSVSGSGDRLSSSIQVDRPTTTEPAGTPDDPVKPSPDVRERYAEQQADQAAGRSEQPIESSQQTRQSEQPDGPKQSENTDQSTERPVEQQRRADTDLPFRPAPDAPPVPSRPAPSREAPATSTASGSRRPVPPLPGPDPRRAPARDEGWRHASQRTATWSNPTTNPVTESEWRPRLASATPHRVDLRVADVRADGRNGRVGRFEGIIAYDRARVVMPDGRAVQVYTVRVNLRPGDGVTPGDVAAAQQRARSSVDAIINRGFRLPRGDQLHVDVQFTDANPHLTVDAVAPVDEVGDTGVGPGGRPVTSTDQRHWRTDESGRVFTHELLHSLGLADESIDRRRVLQRDAGNTAVHHDDGIMSDGVHRESTALYPRNIWAIERLADGQHQLPDGHYSATALLQGQPLPLSAVDSPADLHTQVADHLGVTPQAVRDELGLSDESTAAETAAAWRGVLDAGSITVDGRTADVSTGGVRVTVPTPTDPAVAAADADADAETEAADDFSRTQDVETSTKTSIGNTTKVEGQLTVSVGPTPGFPAATFGMSTSTGADLGLKTTLRDTSAPKAASAPSHANVTLNLTTDGRTSRIDVDTQLSLPDVEHAGAAAPIQRARPAGHPTLSTVDLKGIRPNRVTTLSDGAVKPRSQRDVDALTSVLTASGDTKAKGDTSTFSVDDAHRPQTSFVGIAKGGGKTSRGTAFSSGWSKGSELSATAGARGRLFSFLRFGGALTATHGGGIGGSSELKHSTARSDDDKVAIYSLSRTVQVKTGLFSSRPVEVRTTFSVPIVDAAARGLWLPDAVRPGPMDMTPRLPGGDAAFDPSRDSFISVPTDLSNQIVDGLGLSDAGKAAVASKFDGETGKASLHDAATGGTTAVWHEDGRTHRVTVTAEVDLGEPFDTSDGRTSKHEESLASKRDASMDSKAGQSGTVGTQAIASIAPTDGGATTAASPTNIGAGIAQLSAGHQRSAKNSASHTVKDTRTASSTGPAGYHPTITRLTVTHESTKDANFLQRGLAGGRLLGSGDAALRHRVETPAGGHRVDVDGVAVRRPQLDGSAADASGAHTRIGTTRNDAFVPIDTADLGTFAKVERVDGHQTHADLLESALSKRADLAHGDGRAHRSPIGSGNFSSWGSRAFDGTAGSPILTRSPFTKPGEVTASTMQALGSDAGLRTIANAGLGDRSVGTGNMKLLGKLGNLHGSVDVRQKLGNPSFVTTRQERTLLRGSSDERAVGTSKEWSVNVGADGLVRGTAPGGKDNLLLQIGAKLGYTYGRSRDAEQSMGTTTERSKTGETAVLRFDAERTYTPSLELRRFWQKKGFDNPPFTRFEPGSVDVELPVREAAALLQRHGIPLPQQLAAHAPTPDTAAPATDPAVVPDPNAAPDPNVVADPPPGLEGGIELAERDPNRNPNPNPNPNPDPNAARPNPAADPLAAFRDDSDAVVGESTVSKADLDRMDRTWRPTGMDADTRKQILAEVRRVLTETSGSGFVRDAIVKPNRITVPLPAGPFTQRTATIEITVDHRADPADPATTKDVSGEKLSNERSGGASGKRNRFHQFGMGLDGRAGFFGRADEVKNLPGGEAAASHDWTLFNRRRDKSSSAPVSPKIAVTAEHESLVQHHMPVGFTVDVQLHEHVGGALDSLMPRRFTPGTHTALPQISLNGSLDMLEPKDSPDRVTTVAPPRDAHQHQLPALGAWRPMRWDHAKVADVQAMVGDQLGADGAARPGDVYDEALSTSISNGMLFNAIPRIAAGETFGIDELIARRGAFRDLRSDLAISGGIVQPSIRPGSTAPSTTLSHSIDLGTGAGDGRKRADDSAMGLPFGLSGMTDAGLVFAGLTPSYKMSSSQTDENGVDVKTSEKITHTGRSFIVDAHLRLRISAGTSTIVSSGGPRQPGEVDVPVVLQVWEQQLSALGLQVPADPAADTARDAARDADDARERRERNEAAARETEARDAREAAAQRARTAERQAERERVAREQAERDARDQEERDRRIREREERQRAEREQAERERVEREARERRARNETAEREARERAEQLAAEERERAGRERAARQERERIARNETAEREARERAEQLAAEQREADPTPIDDGYEPDDEAGGDLDDDLGSESGDSDLGADSDLGDDAPSGDERSTTAPRPTPIAPVDDAGDMSSDEYVTASEGEEYVTADEGEGEEEPPSRPAPPRPRADTPPIAPTPAAASTPSGSIPGATSTETTSAETTDPGVTRDPAPAGSPIHDAPGAPEPTRPRPDTTWIPRAPMSGYVPEEEDELDDHVLLPDGTQTGDGSTFDAQAFFDDALTHQG</sequence>
<feature type="compositionally biased region" description="Polar residues" evidence="2">
    <location>
        <begin position="755"/>
        <end position="779"/>
    </location>
</feature>
<feature type="compositionally biased region" description="Polar residues" evidence="2">
    <location>
        <begin position="2972"/>
        <end position="2981"/>
    </location>
</feature>
<name>A0A852Y997_9MICO</name>
<proteinExistence type="predicted"/>
<feature type="compositionally biased region" description="Polar residues" evidence="2">
    <location>
        <begin position="712"/>
        <end position="722"/>
    </location>
</feature>
<feature type="region of interest" description="Disordered" evidence="2">
    <location>
        <begin position="1584"/>
        <end position="1621"/>
    </location>
</feature>
<comment type="caution">
    <text evidence="3">The sequence shown here is derived from an EMBL/GenBank/DDBJ whole genome shotgun (WGS) entry which is preliminary data.</text>
</comment>
<feature type="compositionally biased region" description="Acidic residues" evidence="2">
    <location>
        <begin position="2783"/>
        <end position="2820"/>
    </location>
</feature>
<dbReference type="PANTHER" id="PTHR15073:SF1">
    <property type="entry name" value="RETICULOCYTE-BINDING PROTEIN HOMOLOG 2A"/>
    <property type="match status" value="1"/>
</dbReference>
<keyword evidence="1" id="KW-0175">Coiled coil</keyword>
<organism evidence="3 4">
    <name type="scientific">Schumannella luteola</name>
    <dbReference type="NCBI Taxonomy" id="472059"/>
    <lineage>
        <taxon>Bacteria</taxon>
        <taxon>Bacillati</taxon>
        <taxon>Actinomycetota</taxon>
        <taxon>Actinomycetes</taxon>
        <taxon>Micrococcales</taxon>
        <taxon>Microbacteriaceae</taxon>
        <taxon>Schumannella</taxon>
    </lineage>
</organism>
<feature type="region of interest" description="Disordered" evidence="2">
    <location>
        <begin position="989"/>
        <end position="1010"/>
    </location>
</feature>
<feature type="compositionally biased region" description="Polar residues" evidence="2">
    <location>
        <begin position="852"/>
        <end position="866"/>
    </location>
</feature>
<feature type="compositionally biased region" description="Pro residues" evidence="2">
    <location>
        <begin position="798"/>
        <end position="810"/>
    </location>
</feature>
<dbReference type="InterPro" id="IPR051483">
    <property type="entry name" value="MAP7_domain-containing"/>
</dbReference>
<feature type="region of interest" description="Disordered" evidence="2">
    <location>
        <begin position="602"/>
        <end position="655"/>
    </location>
</feature>
<feature type="compositionally biased region" description="Basic and acidic residues" evidence="2">
    <location>
        <begin position="2618"/>
        <end position="2777"/>
    </location>
</feature>
<feature type="compositionally biased region" description="Low complexity" evidence="2">
    <location>
        <begin position="207"/>
        <end position="217"/>
    </location>
</feature>
<dbReference type="Proteomes" id="UP000553888">
    <property type="component" value="Unassembled WGS sequence"/>
</dbReference>
<feature type="region of interest" description="Disordered" evidence="2">
    <location>
        <begin position="370"/>
        <end position="389"/>
    </location>
</feature>
<gene>
    <name evidence="3" type="ORF">BJ979_000576</name>
</gene>
<evidence type="ECO:0000313" key="4">
    <source>
        <dbReference type="Proteomes" id="UP000553888"/>
    </source>
</evidence>
<accession>A0A852Y997</accession>
<evidence type="ECO:0000256" key="2">
    <source>
        <dbReference type="SAM" id="MobiDB-lite"/>
    </source>
</evidence>
<feature type="region of interest" description="Disordered" evidence="2">
    <location>
        <begin position="126"/>
        <end position="155"/>
    </location>
</feature>
<feature type="compositionally biased region" description="Basic and acidic residues" evidence="2">
    <location>
        <begin position="728"/>
        <end position="741"/>
    </location>
</feature>
<feature type="compositionally biased region" description="Basic and acidic residues" evidence="2">
    <location>
        <begin position="1594"/>
        <end position="1613"/>
    </location>
</feature>
<feature type="compositionally biased region" description="Low complexity" evidence="2">
    <location>
        <begin position="240"/>
        <end position="249"/>
    </location>
</feature>
<evidence type="ECO:0000313" key="3">
    <source>
        <dbReference type="EMBL" id="NYG97950.1"/>
    </source>
</evidence>
<dbReference type="PANTHER" id="PTHR15073">
    <property type="entry name" value="MICROTUBULE-ASSOCIATED PROTEIN"/>
    <property type="match status" value="1"/>
</dbReference>
<feature type="region of interest" description="Disordered" evidence="2">
    <location>
        <begin position="2478"/>
        <end position="2506"/>
    </location>
</feature>
<feature type="region of interest" description="Disordered" evidence="2">
    <location>
        <begin position="2216"/>
        <end position="2247"/>
    </location>
</feature>